<dbReference type="InterPro" id="IPR052450">
    <property type="entry name" value="TRBD-Containing_Protein"/>
</dbReference>
<keyword evidence="6" id="KW-1185">Reference proteome</keyword>
<feature type="compositionally biased region" description="Basic and acidic residues" evidence="2">
    <location>
        <begin position="393"/>
        <end position="403"/>
    </location>
</feature>
<dbReference type="OrthoDB" id="608866at2759"/>
<evidence type="ECO:0000259" key="3">
    <source>
        <dbReference type="PROSITE" id="PS50090"/>
    </source>
</evidence>
<feature type="compositionally biased region" description="Gly residues" evidence="2">
    <location>
        <begin position="442"/>
        <end position="455"/>
    </location>
</feature>
<feature type="compositionally biased region" description="Basic and acidic residues" evidence="2">
    <location>
        <begin position="286"/>
        <end position="305"/>
    </location>
</feature>
<sequence>MIDRLIGHQYDYGRLFNRTKLANLIARVCGRFAYPGATHVHHGVLSDLAYVVPDPLVTLAPDRWSVTLGQLVDLRDSLIRNDAALIVLPSEIDPRGDGAEDVIPEGDDGPNPKMAGRKMFGAEYDKLLDRTRFHAVLSNLQPFFYQAMSDDVKGRDDTVAVPRDNIAAFEAAIEEHFGDADDENRHKSILRSLLDNNESIQRPTRYGGLHLKSHLKLRRIHDEHANEFDLARFQSKFLGLLRRWNAESFPVPRLAALGYGATVNGDEDGERADDGVGTAAAEAVEQDCRKPAAVSSDKENEEARPAGEAGGGGDDDGIDRGDEEEELGSSPKKRARRRRTGRRPIPVATAAAEEEPAAKLPPRKRGRQKRSTDANELGEDRIEESSSDDDSDMIGKRWEEKESNASGLRRKRERLMKRVKDPLEVFLDPKGDESEGDADSFGDGGDGNGDVGGDGGDGKDDGGEEGVPAKTPTFRKSDKRTKTSLKFDSSDDEDGGQPSRPPASGGGGLSALPSRMSDPTTPVVDVPRPQPVNVNLTNRTGKRKKFTDEEDDAIKKGIKKFGVGKWAQIKAHYGIELADRSAINIKDRWRTLKKLGLN</sequence>
<dbReference type="Pfam" id="PF00249">
    <property type="entry name" value="Myb_DNA-binding"/>
    <property type="match status" value="1"/>
</dbReference>
<dbReference type="Proteomes" id="UP000266841">
    <property type="component" value="Unassembled WGS sequence"/>
</dbReference>
<dbReference type="EMBL" id="AGNL01005518">
    <property type="protein sequence ID" value="EJK72652.1"/>
    <property type="molecule type" value="Genomic_DNA"/>
</dbReference>
<dbReference type="OMA" id="ELYCHEM"/>
<name>K0TMF3_THAOC</name>
<feature type="compositionally biased region" description="Low complexity" evidence="2">
    <location>
        <begin position="510"/>
        <end position="535"/>
    </location>
</feature>
<feature type="compositionally biased region" description="Basic residues" evidence="2">
    <location>
        <begin position="331"/>
        <end position="342"/>
    </location>
</feature>
<feature type="domain" description="HTH myb-type" evidence="4">
    <location>
        <begin position="538"/>
        <end position="597"/>
    </location>
</feature>
<organism evidence="5 6">
    <name type="scientific">Thalassiosira oceanica</name>
    <name type="common">Marine diatom</name>
    <dbReference type="NCBI Taxonomy" id="159749"/>
    <lineage>
        <taxon>Eukaryota</taxon>
        <taxon>Sar</taxon>
        <taxon>Stramenopiles</taxon>
        <taxon>Ochrophyta</taxon>
        <taxon>Bacillariophyta</taxon>
        <taxon>Coscinodiscophyceae</taxon>
        <taxon>Thalassiosirophycidae</taxon>
        <taxon>Thalassiosirales</taxon>
        <taxon>Thalassiosiraceae</taxon>
        <taxon>Thalassiosira</taxon>
    </lineage>
</organism>
<feature type="compositionally biased region" description="Basic and acidic residues" evidence="2">
    <location>
        <begin position="370"/>
        <end position="384"/>
    </location>
</feature>
<proteinExistence type="predicted"/>
<evidence type="ECO:0000256" key="1">
    <source>
        <dbReference type="ARBA" id="ARBA00023242"/>
    </source>
</evidence>
<keyword evidence="1" id="KW-0539">Nucleus</keyword>
<protein>
    <submittedName>
        <fullName evidence="5">Uncharacterized protein</fullName>
    </submittedName>
</protein>
<dbReference type="eggNOG" id="ENOG502RRBX">
    <property type="taxonomic scope" value="Eukaryota"/>
</dbReference>
<dbReference type="InterPro" id="IPR001005">
    <property type="entry name" value="SANT/Myb"/>
</dbReference>
<dbReference type="SMART" id="SM00717">
    <property type="entry name" value="SANT"/>
    <property type="match status" value="1"/>
</dbReference>
<evidence type="ECO:0000313" key="5">
    <source>
        <dbReference type="EMBL" id="EJK72652.1"/>
    </source>
</evidence>
<feature type="domain" description="Myb-like" evidence="3">
    <location>
        <begin position="538"/>
        <end position="593"/>
    </location>
</feature>
<dbReference type="Gene3D" id="1.10.10.60">
    <property type="entry name" value="Homeodomain-like"/>
    <property type="match status" value="1"/>
</dbReference>
<dbReference type="InterPro" id="IPR017930">
    <property type="entry name" value="Myb_dom"/>
</dbReference>
<accession>K0TMF3</accession>
<dbReference type="PANTHER" id="PTHR46734:SF1">
    <property type="entry name" value="TELOMERIC REPEAT-BINDING FACTOR 1"/>
    <property type="match status" value="1"/>
</dbReference>
<dbReference type="InterPro" id="IPR009057">
    <property type="entry name" value="Homeodomain-like_sf"/>
</dbReference>
<feature type="compositionally biased region" description="Acidic residues" evidence="2">
    <location>
        <begin position="313"/>
        <end position="327"/>
    </location>
</feature>
<evidence type="ECO:0000256" key="2">
    <source>
        <dbReference type="SAM" id="MobiDB-lite"/>
    </source>
</evidence>
<dbReference type="PROSITE" id="PS51294">
    <property type="entry name" value="HTH_MYB"/>
    <property type="match status" value="1"/>
</dbReference>
<gene>
    <name evidence="5" type="ORF">THAOC_05795</name>
</gene>
<dbReference type="PANTHER" id="PTHR46734">
    <property type="entry name" value="TELOMERIC REPEAT-BINDING FACTOR 1 TERF1"/>
    <property type="match status" value="1"/>
</dbReference>
<dbReference type="AlphaFoldDB" id="K0TMF3"/>
<feature type="compositionally biased region" description="Basic and acidic residues" evidence="2">
    <location>
        <begin position="416"/>
        <end position="433"/>
    </location>
</feature>
<comment type="caution">
    <text evidence="5">The sequence shown here is derived from an EMBL/GenBank/DDBJ whole genome shotgun (WGS) entry which is preliminary data.</text>
</comment>
<reference evidence="5 6" key="1">
    <citation type="journal article" date="2012" name="Genome Biol.">
        <title>Genome and low-iron response of an oceanic diatom adapted to chronic iron limitation.</title>
        <authorList>
            <person name="Lommer M."/>
            <person name="Specht M."/>
            <person name="Roy A.S."/>
            <person name="Kraemer L."/>
            <person name="Andreson R."/>
            <person name="Gutowska M.A."/>
            <person name="Wolf J."/>
            <person name="Bergner S.V."/>
            <person name="Schilhabel M.B."/>
            <person name="Klostermeier U.C."/>
            <person name="Beiko R.G."/>
            <person name="Rosenstiel P."/>
            <person name="Hippler M."/>
            <person name="Laroche J."/>
        </authorList>
    </citation>
    <scope>NUCLEOTIDE SEQUENCE [LARGE SCALE GENOMIC DNA]</scope>
    <source>
        <strain evidence="5 6">CCMP1005</strain>
    </source>
</reference>
<dbReference type="PROSITE" id="PS50090">
    <property type="entry name" value="MYB_LIKE"/>
    <property type="match status" value="1"/>
</dbReference>
<evidence type="ECO:0000313" key="6">
    <source>
        <dbReference type="Proteomes" id="UP000266841"/>
    </source>
</evidence>
<dbReference type="CDD" id="cd11660">
    <property type="entry name" value="SANT_TRF"/>
    <property type="match status" value="1"/>
</dbReference>
<dbReference type="SUPFAM" id="SSF46689">
    <property type="entry name" value="Homeodomain-like"/>
    <property type="match status" value="1"/>
</dbReference>
<evidence type="ECO:0000259" key="4">
    <source>
        <dbReference type="PROSITE" id="PS51294"/>
    </source>
</evidence>
<feature type="region of interest" description="Disordered" evidence="2">
    <location>
        <begin position="266"/>
        <end position="543"/>
    </location>
</feature>